<gene>
    <name evidence="10" type="ORF">Cph01nite_16830</name>
</gene>
<dbReference type="PANTHER" id="PTHR36115">
    <property type="entry name" value="PROLINE-RICH ANTIGEN HOMOLOG-RELATED"/>
    <property type="match status" value="1"/>
</dbReference>
<evidence type="ECO:0000256" key="6">
    <source>
        <dbReference type="ARBA" id="ARBA00023136"/>
    </source>
</evidence>
<keyword evidence="4 8" id="KW-0812">Transmembrane</keyword>
<dbReference type="Pfam" id="PF00498">
    <property type="entry name" value="FHA"/>
    <property type="match status" value="1"/>
</dbReference>
<dbReference type="InterPro" id="IPR008984">
    <property type="entry name" value="SMAD_FHA_dom_sf"/>
</dbReference>
<comment type="subcellular location">
    <subcellularLocation>
        <location evidence="1">Cell membrane</location>
        <topology evidence="1">Multi-pass membrane protein</topology>
    </subcellularLocation>
</comment>
<evidence type="ECO:0000256" key="1">
    <source>
        <dbReference type="ARBA" id="ARBA00004651"/>
    </source>
</evidence>
<dbReference type="Gene3D" id="2.60.200.20">
    <property type="match status" value="1"/>
</dbReference>
<evidence type="ECO:0000313" key="10">
    <source>
        <dbReference type="EMBL" id="GIG39921.1"/>
    </source>
</evidence>
<dbReference type="Proteomes" id="UP000614741">
    <property type="component" value="Unassembled WGS sequence"/>
</dbReference>
<feature type="transmembrane region" description="Helical" evidence="8">
    <location>
        <begin position="20"/>
        <end position="46"/>
    </location>
</feature>
<feature type="compositionally biased region" description="Low complexity" evidence="7">
    <location>
        <begin position="182"/>
        <end position="194"/>
    </location>
</feature>
<feature type="domain" description="FHA" evidence="9">
    <location>
        <begin position="321"/>
        <end position="374"/>
    </location>
</feature>
<evidence type="ECO:0000256" key="4">
    <source>
        <dbReference type="ARBA" id="ARBA00022692"/>
    </source>
</evidence>
<keyword evidence="11" id="KW-1185">Reference proteome</keyword>
<dbReference type="PROSITE" id="PS50006">
    <property type="entry name" value="FHA_DOMAIN"/>
    <property type="match status" value="1"/>
</dbReference>
<name>A0ABQ4DLX8_9CELL</name>
<dbReference type="SUPFAM" id="SSF49879">
    <property type="entry name" value="SMAD/FHA domain"/>
    <property type="match status" value="1"/>
</dbReference>
<keyword evidence="3" id="KW-0597">Phosphoprotein</keyword>
<evidence type="ECO:0000256" key="8">
    <source>
        <dbReference type="SAM" id="Phobius"/>
    </source>
</evidence>
<comment type="caution">
    <text evidence="10">The sequence shown here is derived from an EMBL/GenBank/DDBJ whole genome shotgun (WGS) entry which is preliminary data.</text>
</comment>
<keyword evidence="5 8" id="KW-1133">Transmembrane helix</keyword>
<feature type="transmembrane region" description="Helical" evidence="8">
    <location>
        <begin position="115"/>
        <end position="137"/>
    </location>
</feature>
<feature type="region of interest" description="Disordered" evidence="7">
    <location>
        <begin position="182"/>
        <end position="254"/>
    </location>
</feature>
<dbReference type="InterPro" id="IPR000253">
    <property type="entry name" value="FHA_dom"/>
</dbReference>
<organism evidence="10 11">
    <name type="scientific">Cellulomonas phragmiteti</name>
    <dbReference type="NCBI Taxonomy" id="478780"/>
    <lineage>
        <taxon>Bacteria</taxon>
        <taxon>Bacillati</taxon>
        <taxon>Actinomycetota</taxon>
        <taxon>Actinomycetes</taxon>
        <taxon>Micrococcales</taxon>
        <taxon>Cellulomonadaceae</taxon>
        <taxon>Cellulomonas</taxon>
    </lineage>
</organism>
<keyword evidence="2" id="KW-1003">Cell membrane</keyword>
<reference evidence="10 11" key="1">
    <citation type="submission" date="2021-01" db="EMBL/GenBank/DDBJ databases">
        <title>Whole genome shotgun sequence of Cellulomonas phragmiteti NBRC 110785.</title>
        <authorList>
            <person name="Komaki H."/>
            <person name="Tamura T."/>
        </authorList>
    </citation>
    <scope>NUCLEOTIDE SEQUENCE [LARGE SCALE GENOMIC DNA]</scope>
    <source>
        <strain evidence="10 11">NBRC 110785</strain>
    </source>
</reference>
<evidence type="ECO:0000256" key="3">
    <source>
        <dbReference type="ARBA" id="ARBA00022553"/>
    </source>
</evidence>
<dbReference type="InterPro" id="IPR010432">
    <property type="entry name" value="RDD"/>
</dbReference>
<feature type="compositionally biased region" description="Low complexity" evidence="7">
    <location>
        <begin position="201"/>
        <end position="221"/>
    </location>
</feature>
<evidence type="ECO:0000313" key="11">
    <source>
        <dbReference type="Proteomes" id="UP000614741"/>
    </source>
</evidence>
<dbReference type="CDD" id="cd00060">
    <property type="entry name" value="FHA"/>
    <property type="match status" value="1"/>
</dbReference>
<sequence>MTSRPVPALDDRPAGLGRRFLAVLVDQVIVLALGGGVVLVAALQVATAVRDGAVDAAAAATVPSPLLAAATVLAVLVTVLQWLAHGRLGWTLGRRLLGVRTVDAHSRRPVGAGRVLVRGLVVAVGVLVCAVGQYLVLLSPLLDRTGRRRGWHDRAVGAEVLRVVPGARPAASAASRRAAQVAARASAPAAPTSPGEDDSAYRPPAGDAAAPGAAGARSVPPAAVPREDPGAGAQPAAPATPAGGLVLAPLHPQRSAPDLDTRAIPVVRAAPTLAFGLAPELELTRPAPPRADVVPEPRPGTGAALRVALDDGRVLSVTRLALVGRNPSPGPDVQVLRVVDPARSVSKTHLQLAVDSSGGAWVVDRGSTNGTLVTLPDGAQVVCPVDHPVRLREGAVVAFGDRSLRVVAMPAATGGRGSTA</sequence>
<dbReference type="InterPro" id="IPR051791">
    <property type="entry name" value="Pra-immunoreactive"/>
</dbReference>
<feature type="compositionally biased region" description="Low complexity" evidence="7">
    <location>
        <begin position="230"/>
        <end position="250"/>
    </location>
</feature>
<dbReference type="PANTHER" id="PTHR36115:SF6">
    <property type="entry name" value="PROLINE-RICH ANTIGEN HOMOLOG"/>
    <property type="match status" value="1"/>
</dbReference>
<dbReference type="Pfam" id="PF06271">
    <property type="entry name" value="RDD"/>
    <property type="match status" value="1"/>
</dbReference>
<proteinExistence type="predicted"/>
<evidence type="ECO:0000259" key="9">
    <source>
        <dbReference type="PROSITE" id="PS50006"/>
    </source>
</evidence>
<evidence type="ECO:0000256" key="7">
    <source>
        <dbReference type="SAM" id="MobiDB-lite"/>
    </source>
</evidence>
<evidence type="ECO:0000256" key="2">
    <source>
        <dbReference type="ARBA" id="ARBA00022475"/>
    </source>
</evidence>
<accession>A0ABQ4DLX8</accession>
<dbReference type="RefSeq" id="WP_203673226.1">
    <property type="nucleotide sequence ID" value="NZ_BONP01000008.1"/>
</dbReference>
<keyword evidence="6 8" id="KW-0472">Membrane</keyword>
<evidence type="ECO:0000256" key="5">
    <source>
        <dbReference type="ARBA" id="ARBA00022989"/>
    </source>
</evidence>
<dbReference type="EMBL" id="BONP01000008">
    <property type="protein sequence ID" value="GIG39921.1"/>
    <property type="molecule type" value="Genomic_DNA"/>
</dbReference>
<protein>
    <recommendedName>
        <fullName evidence="9">FHA domain-containing protein</fullName>
    </recommendedName>
</protein>
<feature type="transmembrane region" description="Helical" evidence="8">
    <location>
        <begin position="66"/>
        <end position="84"/>
    </location>
</feature>